<reference evidence="2" key="1">
    <citation type="submission" date="2010-08" db="EMBL/GenBank/DDBJ databases">
        <authorList>
            <person name="Muzny D."/>
            <person name="Qin X."/>
            <person name="Buhay C."/>
            <person name="Dugan-Rocha S."/>
            <person name="Ding Y."/>
            <person name="Chen G."/>
            <person name="Hawes A."/>
            <person name="Holder M."/>
            <person name="Jhangiani S."/>
            <person name="Johnson A."/>
            <person name="Khan Z."/>
            <person name="Li Z."/>
            <person name="Liu W."/>
            <person name="Liu X."/>
            <person name="Perez L."/>
            <person name="Shen H."/>
            <person name="Wang Q."/>
            <person name="Watt J."/>
            <person name="Xi L."/>
            <person name="Xin Y."/>
            <person name="Zhou J."/>
            <person name="Deng J."/>
            <person name="Jiang H."/>
            <person name="Liu Y."/>
            <person name="Qu J."/>
            <person name="Song X.-Z."/>
            <person name="Zhang L."/>
            <person name="Villasana D."/>
            <person name="Johnson A."/>
            <person name="Liu J."/>
            <person name="Liyanage D."/>
            <person name="Lorensuhewa L."/>
            <person name="Robinson T."/>
            <person name="Song A."/>
            <person name="Song B.-B."/>
            <person name="Dinh H."/>
            <person name="Thornton R."/>
            <person name="Coyle M."/>
            <person name="Francisco L."/>
            <person name="Jackson L."/>
            <person name="Javaid M."/>
            <person name="Korchina V."/>
            <person name="Kovar C."/>
            <person name="Mata R."/>
            <person name="Mathew T."/>
            <person name="Ngo R."/>
            <person name="Nguyen L."/>
            <person name="Nguyen N."/>
            <person name="Okwuonu G."/>
            <person name="Ongeri F."/>
            <person name="Pham C."/>
            <person name="Simmons D."/>
            <person name="Wilczek-Boney K."/>
            <person name="Hale W."/>
            <person name="Jakkamsetti A."/>
            <person name="Pham P."/>
            <person name="Ruth R."/>
            <person name="San Lucas F."/>
            <person name="Warren J."/>
            <person name="Zhang J."/>
            <person name="Zhao Z."/>
            <person name="Zhou C."/>
            <person name="Zhu D."/>
            <person name="Lee S."/>
            <person name="Bess C."/>
            <person name="Blankenburg K."/>
            <person name="Forbes L."/>
            <person name="Fu Q."/>
            <person name="Gubbala S."/>
            <person name="Hirani K."/>
            <person name="Jayaseelan J.C."/>
            <person name="Lara F."/>
            <person name="Munidasa M."/>
            <person name="Palculict T."/>
            <person name="Patil S."/>
            <person name="Pu L.-L."/>
            <person name="Saada N."/>
            <person name="Tang L."/>
            <person name="Weissenberger G."/>
            <person name="Zhu Y."/>
            <person name="Hemphill L."/>
            <person name="Shang Y."/>
            <person name="Youmans B."/>
            <person name="Ayvaz T."/>
            <person name="Ross M."/>
            <person name="Santibanez J."/>
            <person name="Aqrawi P."/>
            <person name="Gross S."/>
            <person name="Joshi V."/>
            <person name="Fowler G."/>
            <person name="Nazareth L."/>
            <person name="Reid J."/>
            <person name="Worley K."/>
            <person name="Petrosino J."/>
            <person name="Highlander S."/>
            <person name="Gibbs R."/>
        </authorList>
    </citation>
    <scope>NUCLEOTIDE SEQUENCE [LARGE SCALE GENOMIC DNA]</scope>
    <source>
        <strain evidence="2">DSM 15272</strain>
    </source>
</reference>
<keyword evidence="3" id="KW-1185">Reference proteome</keyword>
<feature type="region of interest" description="Disordered" evidence="1">
    <location>
        <begin position="1"/>
        <end position="20"/>
    </location>
</feature>
<evidence type="ECO:0000256" key="1">
    <source>
        <dbReference type="SAM" id="MobiDB-lite"/>
    </source>
</evidence>
<accession>E2SFH1</accession>
<proteinExistence type="predicted"/>
<gene>
    <name evidence="2" type="ORF">HMPREF0063_12780</name>
</gene>
<dbReference type="Proteomes" id="UP000003111">
    <property type="component" value="Unassembled WGS sequence"/>
</dbReference>
<dbReference type="AlphaFoldDB" id="E2SFH1"/>
<dbReference type="STRING" id="585531.HMPREF0063_12780"/>
<sequence>MYASHLGGTGHHHRDRVPDRHVGRSASLCFLMRPPTRPDRLGTHTTIFGSVR</sequence>
<evidence type="ECO:0000313" key="3">
    <source>
        <dbReference type="Proteomes" id="UP000003111"/>
    </source>
</evidence>
<name>E2SFH1_9ACTN</name>
<protein>
    <submittedName>
        <fullName evidence="2">Uncharacterized protein</fullName>
    </submittedName>
</protein>
<dbReference type="HOGENOM" id="CLU_3075933_0_0_11"/>
<dbReference type="EMBL" id="ACLF03000012">
    <property type="protein sequence ID" value="EFQ82072.1"/>
    <property type="molecule type" value="Genomic_DNA"/>
</dbReference>
<organism evidence="2 3">
    <name type="scientific">Aeromicrobium marinum DSM 15272</name>
    <dbReference type="NCBI Taxonomy" id="585531"/>
    <lineage>
        <taxon>Bacteria</taxon>
        <taxon>Bacillati</taxon>
        <taxon>Actinomycetota</taxon>
        <taxon>Actinomycetes</taxon>
        <taxon>Propionibacteriales</taxon>
        <taxon>Nocardioidaceae</taxon>
        <taxon>Aeromicrobium</taxon>
    </lineage>
</organism>
<comment type="caution">
    <text evidence="2">The sequence shown here is derived from an EMBL/GenBank/DDBJ whole genome shotgun (WGS) entry which is preliminary data.</text>
</comment>
<evidence type="ECO:0000313" key="2">
    <source>
        <dbReference type="EMBL" id="EFQ82072.1"/>
    </source>
</evidence>